<keyword evidence="2" id="KW-1185">Reference proteome</keyword>
<sequence length="635" mass="72956">MLTIIARVARLNPEAILYYRYTAQYVCPQKRWRSILVLGIAATVMLLGRLQGPTPQFATADNPTAKEPRFLTRFLTFAYLPLFNLWLLLYPETLSFDWGMDAIPRIHTVRDPRNCCSALFYITVSVLVRQCTSILRCRQRPYRFIQSAKQRASSTKDNNAAAPLSLSSSNGIIVFGGNTTEDKTWHCPCPVCHHSLSEMHSVSCRTNNNNNSTNLHSHSCVCLKIPLRASQRSPQRQRVKGDKAAVLLAVAFLALPFLPATNLLFYVGFVVAERVLYLPSAGWCLLCGIGAAKMWDLRKYRPMMTIAVFVVVLAFCTKTVLRNMDWFDEDSLYRSAIPINPPKVSDFIASGRNCHIQVRSVEGDGGDDIKDMLNIIKSKLDNIMSSQTSFENRLNCLEEKLSIGLKPNTTKLEVIFSWGNLIHKKVIRANSISLLNRYTTAQHLTPKLSENEIIRHFARHFDFEINKSVIIQNITTFKEFCEVLRQYDDLYKHKSTQHTHNHTEGYTPYYRQNSNQNYKTGNFNTHFNSRNSNYQQNSRPYQGYNRQNIHQSSNSHQNYSRQNYQQNSNFNRNDHTLHQNSNTHRHSNQQSGVKTHNNSQQQPEHRNPYEHSHNVNALNVIADVHNSQENSDHFL</sequence>
<comment type="caution">
    <text evidence="1">The sequence shown here is derived from an EMBL/GenBank/DDBJ whole genome shotgun (WGS) entry which is preliminary data.</text>
</comment>
<reference evidence="1" key="1">
    <citation type="submission" date="2022-04" db="EMBL/GenBank/DDBJ databases">
        <title>Chromosome-scale genome assembly of Holotrichia oblita Faldermann.</title>
        <authorList>
            <person name="Rongchong L."/>
        </authorList>
    </citation>
    <scope>NUCLEOTIDE SEQUENCE</scope>
    <source>
        <strain evidence="1">81SQS9</strain>
    </source>
</reference>
<dbReference type="EMBL" id="CM043018">
    <property type="protein sequence ID" value="KAI4462974.1"/>
    <property type="molecule type" value="Genomic_DNA"/>
</dbReference>
<name>A0ACB9T865_HOLOL</name>
<organism evidence="1 2">
    <name type="scientific">Holotrichia oblita</name>
    <name type="common">Chafer beetle</name>
    <dbReference type="NCBI Taxonomy" id="644536"/>
    <lineage>
        <taxon>Eukaryota</taxon>
        <taxon>Metazoa</taxon>
        <taxon>Ecdysozoa</taxon>
        <taxon>Arthropoda</taxon>
        <taxon>Hexapoda</taxon>
        <taxon>Insecta</taxon>
        <taxon>Pterygota</taxon>
        <taxon>Neoptera</taxon>
        <taxon>Endopterygota</taxon>
        <taxon>Coleoptera</taxon>
        <taxon>Polyphaga</taxon>
        <taxon>Scarabaeiformia</taxon>
        <taxon>Scarabaeidae</taxon>
        <taxon>Melolonthinae</taxon>
        <taxon>Holotrichia</taxon>
    </lineage>
</organism>
<proteinExistence type="predicted"/>
<protein>
    <submittedName>
        <fullName evidence="1">Protein o-mannosyl-transferase tmtc2</fullName>
    </submittedName>
</protein>
<evidence type="ECO:0000313" key="2">
    <source>
        <dbReference type="Proteomes" id="UP001056778"/>
    </source>
</evidence>
<evidence type="ECO:0000313" key="1">
    <source>
        <dbReference type="EMBL" id="KAI4462974.1"/>
    </source>
</evidence>
<dbReference type="Proteomes" id="UP001056778">
    <property type="component" value="Chromosome 4"/>
</dbReference>
<gene>
    <name evidence="1" type="ORF">MML48_4g00000657</name>
</gene>
<accession>A0ACB9T865</accession>